<evidence type="ECO:0000256" key="1">
    <source>
        <dbReference type="PROSITE-ProRule" id="PRU00325"/>
    </source>
</evidence>
<keyword evidence="1" id="KW-0479">Metal-binding</keyword>
<dbReference type="PROSITE" id="PS50966">
    <property type="entry name" value="ZF_SWIM"/>
    <property type="match status" value="1"/>
</dbReference>
<gene>
    <name evidence="3" type="ORF">HEK616_59740</name>
</gene>
<feature type="domain" description="SWIM-type" evidence="2">
    <location>
        <begin position="106"/>
        <end position="144"/>
    </location>
</feature>
<accession>A0ABM8A1G2</accession>
<name>A0ABM8A1G2_STRNI</name>
<proteinExistence type="predicted"/>
<keyword evidence="4" id="KW-1185">Reference proteome</keyword>
<evidence type="ECO:0000259" key="2">
    <source>
        <dbReference type="PROSITE" id="PS50966"/>
    </source>
</evidence>
<evidence type="ECO:0000313" key="4">
    <source>
        <dbReference type="Proteomes" id="UP001059597"/>
    </source>
</evidence>
<dbReference type="Proteomes" id="UP001059597">
    <property type="component" value="Chromosome"/>
</dbReference>
<dbReference type="InterPro" id="IPR007527">
    <property type="entry name" value="Znf_SWIM"/>
</dbReference>
<evidence type="ECO:0000313" key="3">
    <source>
        <dbReference type="EMBL" id="BDM72487.1"/>
    </source>
</evidence>
<keyword evidence="1" id="KW-0863">Zinc-finger</keyword>
<dbReference type="EMBL" id="AP026073">
    <property type="protein sequence ID" value="BDM72487.1"/>
    <property type="molecule type" value="Genomic_DNA"/>
</dbReference>
<sequence>MPPQLALAALARGVSAVRGSPRYGHSLCGNSVDLLIGLTVSPKLAAVRDSSRSRATETMRGLTETNLKMLAGVRSFERGRGYLDAVSGVEVGDGWITASVHGTERYEVELSLEGAGGLSGACDCPYGREGNFCKHLVALGLTVLARSESLTRQRKAARDRAQHLEAWLTALSKDELLAVMREQLGEDRKLRHRLELRAASDRGDLAAVGARVRELLDVGSLAQYGYVEYADARAYADQAGQAVSAIGALTGSGRAADAVVLAREAMNLLAQAAESVDDSDGWLGQVGADLADAHLDACRAARPDPGELAGWLIGHVLGEADDGFTDIDPLDYEDVLGAAGMAALRKLAIEAWQGNRRGWAEKDLMERLAKKGGDVDAVIAVHAADLAPDGHTHLVIARELDLARRPGDALNWAERGVREAGDLAAVDTALVDHLCDRYTQAGRLADAVALRRDHFGARRTLLTYQQLRAAARAADCWSAEREGALALLRADAGRRQWRYGGPVLVDALLDDKDVDAAWQVVIETGAHDRQWLALADQARATRPADALGVYLRLAEPLTGQTGNAVYEQLVSLLLSIRDCHRRLGSPEELTAYVTALRTAHKRKRNLMRLMDEHGL</sequence>
<protein>
    <recommendedName>
        <fullName evidence="2">SWIM-type domain-containing protein</fullName>
    </recommendedName>
</protein>
<organism evidence="3 4">
    <name type="scientific">Streptomyces nigrescens</name>
    <dbReference type="NCBI Taxonomy" id="1920"/>
    <lineage>
        <taxon>Bacteria</taxon>
        <taxon>Bacillati</taxon>
        <taxon>Actinomycetota</taxon>
        <taxon>Actinomycetes</taxon>
        <taxon>Kitasatosporales</taxon>
        <taxon>Streptomycetaceae</taxon>
        <taxon>Streptomyces</taxon>
    </lineage>
</organism>
<keyword evidence="1" id="KW-0862">Zinc</keyword>
<reference evidence="3" key="1">
    <citation type="submission" date="2022-06" db="EMBL/GenBank/DDBJ databases">
        <title>Complete genome sequence of Streptomyces nigrescens HEK616.</title>
        <authorList>
            <person name="Asamizu S."/>
            <person name="Onaka H."/>
        </authorList>
    </citation>
    <scope>NUCLEOTIDE SEQUENCE</scope>
    <source>
        <strain evidence="3">HEK616</strain>
    </source>
</reference>